<accession>A0A0C2XYC8</accession>
<sequence>MPNLSFDVVTYILNHLDPPDDVDTLRSLSLCCSDFRPLSQRRLFHTVNLKHYRRTREEFDKIARLLAVLNSRPRIADYVRSFTFCLLPEDLDLVWGPFSTATMLSMILPMLHQVKSVEWVSFSLGVLDWEKFCASDANQELSQAILGVLPSLTSMHLSGTVLRQFPFHLMAGRNVLFDATEDAWGLLLTVVPDDNPMGSDNHNHTPCLRIRNYDISDGDWPDSLSEESEGPFPRFLDLPFDFSHLQGLRVKWRVQDGLRPVIGTEKIMSCASMLKELTCIVPAVFTCTSTFGGLARIIQSHASPSLTTLHVQVEAKHSYFDEPLHTLCRELSDPGGYYHLERLSVTLDHPEYSSFGKYEVQDLDGAICRGIFPALKVVDVSINLSTTPKWLLYEDSKNATRPEWLKYGNSDEERAIIPERLRFDTQEKMNSMDELATYLGEVYTWYFQGLRSRADLIFSCKVLLLNLSQGLVDSPFESEW</sequence>
<dbReference type="HOGENOM" id="CLU_616851_0_0_1"/>
<reference evidence="2" key="2">
    <citation type="submission" date="2015-01" db="EMBL/GenBank/DDBJ databases">
        <title>Evolutionary Origins and Diversification of the Mycorrhizal Mutualists.</title>
        <authorList>
            <consortium name="DOE Joint Genome Institute"/>
            <consortium name="Mycorrhizal Genomics Consortium"/>
            <person name="Kohler A."/>
            <person name="Kuo A."/>
            <person name="Nagy L.G."/>
            <person name="Floudas D."/>
            <person name="Copeland A."/>
            <person name="Barry K.W."/>
            <person name="Cichocki N."/>
            <person name="Veneault-Fourrey C."/>
            <person name="LaButti K."/>
            <person name="Lindquist E.A."/>
            <person name="Lipzen A."/>
            <person name="Lundell T."/>
            <person name="Morin E."/>
            <person name="Murat C."/>
            <person name="Riley R."/>
            <person name="Ohm R."/>
            <person name="Sun H."/>
            <person name="Tunlid A."/>
            <person name="Henrissat B."/>
            <person name="Grigoriev I.V."/>
            <person name="Hibbett D.S."/>
            <person name="Martin F."/>
        </authorList>
    </citation>
    <scope>NUCLEOTIDE SEQUENCE [LARGE SCALE GENOMIC DNA]</scope>
    <source>
        <strain evidence="2">h7</strain>
    </source>
</reference>
<gene>
    <name evidence="1" type="ORF">M413DRAFT_444314</name>
</gene>
<reference evidence="1 2" key="1">
    <citation type="submission" date="2014-04" db="EMBL/GenBank/DDBJ databases">
        <authorList>
            <consortium name="DOE Joint Genome Institute"/>
            <person name="Kuo A."/>
            <person name="Gay G."/>
            <person name="Dore J."/>
            <person name="Kohler A."/>
            <person name="Nagy L.G."/>
            <person name="Floudas D."/>
            <person name="Copeland A."/>
            <person name="Barry K.W."/>
            <person name="Cichocki N."/>
            <person name="Veneault-Fourrey C."/>
            <person name="LaButti K."/>
            <person name="Lindquist E.A."/>
            <person name="Lipzen A."/>
            <person name="Lundell T."/>
            <person name="Morin E."/>
            <person name="Murat C."/>
            <person name="Sun H."/>
            <person name="Tunlid A."/>
            <person name="Henrissat B."/>
            <person name="Grigoriev I.V."/>
            <person name="Hibbett D.S."/>
            <person name="Martin F."/>
            <person name="Nordberg H.P."/>
            <person name="Cantor M.N."/>
            <person name="Hua S.X."/>
        </authorList>
    </citation>
    <scope>NUCLEOTIDE SEQUENCE [LARGE SCALE GENOMIC DNA]</scope>
    <source>
        <strain evidence="2">h7</strain>
    </source>
</reference>
<dbReference type="Proteomes" id="UP000053424">
    <property type="component" value="Unassembled WGS sequence"/>
</dbReference>
<dbReference type="EMBL" id="KN831777">
    <property type="protein sequence ID" value="KIM42613.1"/>
    <property type="molecule type" value="Genomic_DNA"/>
</dbReference>
<evidence type="ECO:0000313" key="2">
    <source>
        <dbReference type="Proteomes" id="UP000053424"/>
    </source>
</evidence>
<evidence type="ECO:0000313" key="1">
    <source>
        <dbReference type="EMBL" id="KIM42613.1"/>
    </source>
</evidence>
<dbReference type="OrthoDB" id="10683817at2759"/>
<keyword evidence="2" id="KW-1185">Reference proteome</keyword>
<proteinExistence type="predicted"/>
<protein>
    <recommendedName>
        <fullName evidence="3">F-box domain-containing protein</fullName>
    </recommendedName>
</protein>
<evidence type="ECO:0008006" key="3">
    <source>
        <dbReference type="Google" id="ProtNLM"/>
    </source>
</evidence>
<dbReference type="AlphaFoldDB" id="A0A0C2XYC8"/>
<name>A0A0C2XYC8_HEBCY</name>
<organism evidence="1 2">
    <name type="scientific">Hebeloma cylindrosporum</name>
    <dbReference type="NCBI Taxonomy" id="76867"/>
    <lineage>
        <taxon>Eukaryota</taxon>
        <taxon>Fungi</taxon>
        <taxon>Dikarya</taxon>
        <taxon>Basidiomycota</taxon>
        <taxon>Agaricomycotina</taxon>
        <taxon>Agaricomycetes</taxon>
        <taxon>Agaricomycetidae</taxon>
        <taxon>Agaricales</taxon>
        <taxon>Agaricineae</taxon>
        <taxon>Hymenogastraceae</taxon>
        <taxon>Hebeloma</taxon>
    </lineage>
</organism>